<accession>A0A0A3Z421</accession>
<dbReference type="STRING" id="371042.NG99_13865"/>
<reference evidence="2 3" key="1">
    <citation type="submission" date="2014-10" db="EMBL/GenBank/DDBJ databases">
        <title>Genome sequence of Erwinia typographi M043b.</title>
        <authorList>
            <person name="Chan K.-G."/>
            <person name="Tan W.-S."/>
        </authorList>
    </citation>
    <scope>NUCLEOTIDE SEQUENCE [LARGE SCALE GENOMIC DNA]</scope>
    <source>
        <strain evidence="2 3">M043b</strain>
    </source>
</reference>
<evidence type="ECO:0000313" key="3">
    <source>
        <dbReference type="Proteomes" id="UP000030351"/>
    </source>
</evidence>
<dbReference type="OrthoDB" id="1550938at2"/>
<dbReference type="Pfam" id="PF11459">
    <property type="entry name" value="AbiEi_3"/>
    <property type="match status" value="1"/>
</dbReference>
<dbReference type="Pfam" id="PF17194">
    <property type="entry name" value="AbiEi_3_N"/>
    <property type="match status" value="1"/>
</dbReference>
<dbReference type="Proteomes" id="UP000030351">
    <property type="component" value="Unassembled WGS sequence"/>
</dbReference>
<dbReference type="InterPro" id="IPR021561">
    <property type="entry name" value="AbiEi_3"/>
</dbReference>
<dbReference type="RefSeq" id="WP_034893845.1">
    <property type="nucleotide sequence ID" value="NZ_JRUQ01000040.1"/>
</dbReference>
<dbReference type="eggNOG" id="COG5340">
    <property type="taxonomic scope" value="Bacteria"/>
</dbReference>
<dbReference type="InterPro" id="IPR033455">
    <property type="entry name" value="AbiEi_3_N"/>
</dbReference>
<sequence length="257" mass="29050">MPSKINWLLQNTAPGSLVTQSWLTKHDISPSLAHRYEQSNWLQKLRAGVYVRVGREPDWSDAVLCLRNQLSVSAHLAGLTSLTCQGRAHYLQHTHKNVWLYVDDKALLPKWFKEFPGVNWLFYSNQKLSRSGEQYLTDIEIKGNTLKASVPELAAYELVNAIPADISFEHAAELFQGLVNLSPRKVERLLYASSAVKTNRLYLFLADYYGHAWAKRIDKTSIELGSGKRQVVTGGKLDKHYQITVPAKFINGESSHG</sequence>
<organism evidence="2 3">
    <name type="scientific">Erwinia typographi</name>
    <dbReference type="NCBI Taxonomy" id="371042"/>
    <lineage>
        <taxon>Bacteria</taxon>
        <taxon>Pseudomonadati</taxon>
        <taxon>Pseudomonadota</taxon>
        <taxon>Gammaproteobacteria</taxon>
        <taxon>Enterobacterales</taxon>
        <taxon>Erwiniaceae</taxon>
        <taxon>Erwinia</taxon>
    </lineage>
</organism>
<dbReference type="EMBL" id="JRUQ01000040">
    <property type="protein sequence ID" value="KGT92479.1"/>
    <property type="molecule type" value="Genomic_DNA"/>
</dbReference>
<gene>
    <name evidence="2" type="ORF">NG99_13865</name>
</gene>
<name>A0A0A3Z421_9GAMM</name>
<dbReference type="AlphaFoldDB" id="A0A0A3Z421"/>
<proteinExistence type="predicted"/>
<keyword evidence="3" id="KW-1185">Reference proteome</keyword>
<evidence type="ECO:0000259" key="1">
    <source>
        <dbReference type="Pfam" id="PF17194"/>
    </source>
</evidence>
<protein>
    <recommendedName>
        <fullName evidence="1">Transcriptional regulator AbiEi antitoxin N-terminal domain-containing protein</fullName>
    </recommendedName>
</protein>
<comment type="caution">
    <text evidence="2">The sequence shown here is derived from an EMBL/GenBank/DDBJ whole genome shotgun (WGS) entry which is preliminary data.</text>
</comment>
<evidence type="ECO:0000313" key="2">
    <source>
        <dbReference type="EMBL" id="KGT92479.1"/>
    </source>
</evidence>
<feature type="domain" description="Transcriptional regulator AbiEi antitoxin N-terminal" evidence="1">
    <location>
        <begin position="2"/>
        <end position="92"/>
    </location>
</feature>